<dbReference type="InterPro" id="IPR036097">
    <property type="entry name" value="HisK_dim/P_sf"/>
</dbReference>
<dbReference type="PROSITE" id="PS50885">
    <property type="entry name" value="HAMP"/>
    <property type="match status" value="1"/>
</dbReference>
<dbReference type="Pfam" id="PF02518">
    <property type="entry name" value="HATPase_c"/>
    <property type="match status" value="1"/>
</dbReference>
<dbReference type="InterPro" id="IPR005467">
    <property type="entry name" value="His_kinase_dom"/>
</dbReference>
<feature type="transmembrane region" description="Helical" evidence="8">
    <location>
        <begin position="12"/>
        <end position="34"/>
    </location>
</feature>
<keyword evidence="8" id="KW-1133">Transmembrane helix</keyword>
<keyword evidence="8" id="KW-0472">Membrane</keyword>
<dbReference type="SMART" id="SM00388">
    <property type="entry name" value="HisKA"/>
    <property type="match status" value="1"/>
</dbReference>
<keyword evidence="8" id="KW-0812">Transmembrane</keyword>
<dbReference type="Proteomes" id="UP001491552">
    <property type="component" value="Unassembled WGS sequence"/>
</dbReference>
<reference evidence="11 12" key="1">
    <citation type="submission" date="2024-03" db="EMBL/GenBank/DDBJ databases">
        <title>Human intestinal bacterial collection.</title>
        <authorList>
            <person name="Pauvert C."/>
            <person name="Hitch T.C.A."/>
            <person name="Clavel T."/>
        </authorList>
    </citation>
    <scope>NUCLEOTIDE SEQUENCE [LARGE SCALE GENOMIC DNA]</scope>
    <source>
        <strain evidence="11 12">CLA-AA-H192</strain>
    </source>
</reference>
<feature type="domain" description="Histidine kinase" evidence="9">
    <location>
        <begin position="132"/>
        <end position="344"/>
    </location>
</feature>
<keyword evidence="6 11" id="KW-0418">Kinase</keyword>
<dbReference type="CDD" id="cd00075">
    <property type="entry name" value="HATPase"/>
    <property type="match status" value="1"/>
</dbReference>
<accession>A0ABV1G9H3</accession>
<evidence type="ECO:0000256" key="6">
    <source>
        <dbReference type="ARBA" id="ARBA00022777"/>
    </source>
</evidence>
<dbReference type="GO" id="GO:0016301">
    <property type="term" value="F:kinase activity"/>
    <property type="evidence" value="ECO:0007669"/>
    <property type="project" value="UniProtKB-KW"/>
</dbReference>
<dbReference type="SMART" id="SM00304">
    <property type="entry name" value="HAMP"/>
    <property type="match status" value="1"/>
</dbReference>
<dbReference type="Pfam" id="PF00512">
    <property type="entry name" value="HisKA"/>
    <property type="match status" value="1"/>
</dbReference>
<dbReference type="InterPro" id="IPR003594">
    <property type="entry name" value="HATPase_dom"/>
</dbReference>
<evidence type="ECO:0000256" key="4">
    <source>
        <dbReference type="ARBA" id="ARBA00022553"/>
    </source>
</evidence>
<evidence type="ECO:0000313" key="12">
    <source>
        <dbReference type="Proteomes" id="UP001491552"/>
    </source>
</evidence>
<dbReference type="InterPro" id="IPR003660">
    <property type="entry name" value="HAMP_dom"/>
</dbReference>
<evidence type="ECO:0000259" key="10">
    <source>
        <dbReference type="PROSITE" id="PS50885"/>
    </source>
</evidence>
<protein>
    <recommendedName>
        <fullName evidence="3">histidine kinase</fullName>
        <ecNumber evidence="3">2.7.13.3</ecNumber>
    </recommendedName>
</protein>
<name>A0ABV1G9H3_9FIRM</name>
<keyword evidence="4" id="KW-0597">Phosphoprotein</keyword>
<dbReference type="SUPFAM" id="SSF47384">
    <property type="entry name" value="Homodimeric domain of signal transducing histidine kinase"/>
    <property type="match status" value="1"/>
</dbReference>
<evidence type="ECO:0000256" key="7">
    <source>
        <dbReference type="ARBA" id="ARBA00023012"/>
    </source>
</evidence>
<dbReference type="RefSeq" id="WP_349136715.1">
    <property type="nucleotide sequence ID" value="NZ_JBBMFF010000255.1"/>
</dbReference>
<comment type="subcellular location">
    <subcellularLocation>
        <location evidence="2">Membrane</location>
    </subcellularLocation>
</comment>
<dbReference type="EC" id="2.7.13.3" evidence="3"/>
<evidence type="ECO:0000259" key="9">
    <source>
        <dbReference type="PROSITE" id="PS50109"/>
    </source>
</evidence>
<keyword evidence="5" id="KW-0808">Transferase</keyword>
<dbReference type="Gene3D" id="6.10.340.10">
    <property type="match status" value="1"/>
</dbReference>
<dbReference type="PROSITE" id="PS50109">
    <property type="entry name" value="HIS_KIN"/>
    <property type="match status" value="1"/>
</dbReference>
<dbReference type="InterPro" id="IPR003661">
    <property type="entry name" value="HisK_dim/P_dom"/>
</dbReference>
<dbReference type="InterPro" id="IPR036890">
    <property type="entry name" value="HATPase_C_sf"/>
</dbReference>
<evidence type="ECO:0000256" key="1">
    <source>
        <dbReference type="ARBA" id="ARBA00000085"/>
    </source>
</evidence>
<dbReference type="PANTHER" id="PTHR43711">
    <property type="entry name" value="TWO-COMPONENT HISTIDINE KINASE"/>
    <property type="match status" value="1"/>
</dbReference>
<keyword evidence="7" id="KW-0902">Two-component regulatory system</keyword>
<dbReference type="EMBL" id="JBBMFF010000255">
    <property type="protein sequence ID" value="MEQ2512012.1"/>
    <property type="molecule type" value="Genomic_DNA"/>
</dbReference>
<dbReference type="Gene3D" id="1.10.287.130">
    <property type="match status" value="1"/>
</dbReference>
<gene>
    <name evidence="11" type="ORF">WMO66_12295</name>
</gene>
<dbReference type="SMART" id="SM00387">
    <property type="entry name" value="HATPase_c"/>
    <property type="match status" value="1"/>
</dbReference>
<dbReference type="Gene3D" id="3.30.565.10">
    <property type="entry name" value="Histidine kinase-like ATPase, C-terminal domain"/>
    <property type="match status" value="1"/>
</dbReference>
<feature type="domain" description="HAMP" evidence="10">
    <location>
        <begin position="71"/>
        <end position="124"/>
    </location>
</feature>
<sequence length="344" mass="37957">MKKDKRFSLRLRTYYLLIIAIVVIISFGAVVGALTALQQLGVIGHINVSTLVALLLVAAAASGSASFLVGRRVLAPMVKLSKASREVARGNYSITVEDPSKLEEVQTTLRNFNALVREMNRINNVTNDFVSSVSHEFKTPLTAIEGYAMLLQDTGLTQAERDEYLDKILYNTHRLSTLVGNILMLSKLENQSLSDQRSTFRLDEQLRQAVVMLEPQWEEKSLSFRAELDAVSVTACEPLLLQVWTNLIGNAIKFSEPGQELSLRLLDQTECAVVSVTDHGCGMTPEVQARIFEKFYQGDSSRKAMGNGLGLPLVKRIVELSDGVIEVDSAPGQGSTFRVILPKK</sequence>
<dbReference type="PRINTS" id="PR00344">
    <property type="entry name" value="BCTRLSENSOR"/>
</dbReference>
<evidence type="ECO:0000256" key="5">
    <source>
        <dbReference type="ARBA" id="ARBA00022679"/>
    </source>
</evidence>
<organism evidence="11 12">
    <name type="scientific">Faecousia intestinalis</name>
    <dbReference type="NCBI Taxonomy" id="3133167"/>
    <lineage>
        <taxon>Bacteria</taxon>
        <taxon>Bacillati</taxon>
        <taxon>Bacillota</taxon>
        <taxon>Clostridia</taxon>
        <taxon>Eubacteriales</taxon>
        <taxon>Oscillospiraceae</taxon>
        <taxon>Faecousia</taxon>
    </lineage>
</organism>
<comment type="caution">
    <text evidence="11">The sequence shown here is derived from an EMBL/GenBank/DDBJ whole genome shotgun (WGS) entry which is preliminary data.</text>
</comment>
<evidence type="ECO:0000256" key="3">
    <source>
        <dbReference type="ARBA" id="ARBA00012438"/>
    </source>
</evidence>
<dbReference type="InterPro" id="IPR004358">
    <property type="entry name" value="Sig_transdc_His_kin-like_C"/>
</dbReference>
<keyword evidence="12" id="KW-1185">Reference proteome</keyword>
<dbReference type="CDD" id="cd00082">
    <property type="entry name" value="HisKA"/>
    <property type="match status" value="1"/>
</dbReference>
<evidence type="ECO:0000313" key="11">
    <source>
        <dbReference type="EMBL" id="MEQ2512012.1"/>
    </source>
</evidence>
<evidence type="ECO:0000256" key="2">
    <source>
        <dbReference type="ARBA" id="ARBA00004370"/>
    </source>
</evidence>
<dbReference type="InterPro" id="IPR050736">
    <property type="entry name" value="Sensor_HK_Regulatory"/>
</dbReference>
<comment type="catalytic activity">
    <reaction evidence="1">
        <text>ATP + protein L-histidine = ADP + protein N-phospho-L-histidine.</text>
        <dbReference type="EC" id="2.7.13.3"/>
    </reaction>
</comment>
<evidence type="ECO:0000256" key="8">
    <source>
        <dbReference type="SAM" id="Phobius"/>
    </source>
</evidence>
<feature type="transmembrane region" description="Helical" evidence="8">
    <location>
        <begin position="46"/>
        <end position="69"/>
    </location>
</feature>
<proteinExistence type="predicted"/>
<dbReference type="PANTHER" id="PTHR43711:SF26">
    <property type="entry name" value="SENSOR HISTIDINE KINASE RCSC"/>
    <property type="match status" value="1"/>
</dbReference>
<dbReference type="SUPFAM" id="SSF55874">
    <property type="entry name" value="ATPase domain of HSP90 chaperone/DNA topoisomerase II/histidine kinase"/>
    <property type="match status" value="1"/>
</dbReference>